<protein>
    <submittedName>
        <fullName evidence="2">Uncharacterized protein</fullName>
    </submittedName>
</protein>
<sequence length="56" mass="6320">MKIILPTSGATADQPIGRVPEPMGWFIDDAPSRLPADTELTQRPWPTAHRRPTCHW</sequence>
<name>A0ABP6Y3U6_9PSEU</name>
<accession>A0ABP6Y3U6</accession>
<feature type="region of interest" description="Disordered" evidence="1">
    <location>
        <begin position="30"/>
        <end position="56"/>
    </location>
</feature>
<dbReference type="Proteomes" id="UP001500689">
    <property type="component" value="Unassembled WGS sequence"/>
</dbReference>
<gene>
    <name evidence="2" type="ORF">GCM10022222_70930</name>
</gene>
<evidence type="ECO:0000313" key="2">
    <source>
        <dbReference type="EMBL" id="GAA3576031.1"/>
    </source>
</evidence>
<dbReference type="EMBL" id="BAAAZN010000020">
    <property type="protein sequence ID" value="GAA3576031.1"/>
    <property type="molecule type" value="Genomic_DNA"/>
</dbReference>
<dbReference type="RefSeq" id="WP_344867538.1">
    <property type="nucleotide sequence ID" value="NZ_BAAAZN010000020.1"/>
</dbReference>
<comment type="caution">
    <text evidence="2">The sequence shown here is derived from an EMBL/GenBank/DDBJ whole genome shotgun (WGS) entry which is preliminary data.</text>
</comment>
<proteinExistence type="predicted"/>
<evidence type="ECO:0000313" key="3">
    <source>
        <dbReference type="Proteomes" id="UP001500689"/>
    </source>
</evidence>
<reference evidence="3" key="1">
    <citation type="journal article" date="2019" name="Int. J. Syst. Evol. Microbiol.">
        <title>The Global Catalogue of Microorganisms (GCM) 10K type strain sequencing project: providing services to taxonomists for standard genome sequencing and annotation.</title>
        <authorList>
            <consortium name="The Broad Institute Genomics Platform"/>
            <consortium name="The Broad Institute Genome Sequencing Center for Infectious Disease"/>
            <person name="Wu L."/>
            <person name="Ma J."/>
        </authorList>
    </citation>
    <scope>NUCLEOTIDE SEQUENCE [LARGE SCALE GENOMIC DNA]</scope>
    <source>
        <strain evidence="3">JCM 16898</strain>
    </source>
</reference>
<organism evidence="2 3">
    <name type="scientific">Amycolatopsis ultiminotia</name>
    <dbReference type="NCBI Taxonomy" id="543629"/>
    <lineage>
        <taxon>Bacteria</taxon>
        <taxon>Bacillati</taxon>
        <taxon>Actinomycetota</taxon>
        <taxon>Actinomycetes</taxon>
        <taxon>Pseudonocardiales</taxon>
        <taxon>Pseudonocardiaceae</taxon>
        <taxon>Amycolatopsis</taxon>
    </lineage>
</organism>
<evidence type="ECO:0000256" key="1">
    <source>
        <dbReference type="SAM" id="MobiDB-lite"/>
    </source>
</evidence>
<keyword evidence="3" id="KW-1185">Reference proteome</keyword>